<evidence type="ECO:0000256" key="6">
    <source>
        <dbReference type="ARBA" id="ARBA00023619"/>
    </source>
</evidence>
<dbReference type="GO" id="GO:0004252">
    <property type="term" value="F:serine-type endopeptidase activity"/>
    <property type="evidence" value="ECO:0007669"/>
    <property type="project" value="UniProtKB-UniRule"/>
</dbReference>
<dbReference type="PANTHER" id="PTHR43806">
    <property type="entry name" value="PEPTIDASE S8"/>
    <property type="match status" value="1"/>
</dbReference>
<dbReference type="InterPro" id="IPR023827">
    <property type="entry name" value="Peptidase_S8_Asp-AS"/>
</dbReference>
<comment type="similarity">
    <text evidence="1 7">Belongs to the peptidase S8 family.</text>
</comment>
<feature type="active site" description="Charge relay system" evidence="7">
    <location>
        <position position="253"/>
    </location>
</feature>
<evidence type="ECO:0000256" key="4">
    <source>
        <dbReference type="ARBA" id="ARBA00022825"/>
    </source>
</evidence>
<keyword evidence="3 7" id="KW-0378">Hydrolase</keyword>
<dbReference type="PROSITE" id="PS00137">
    <property type="entry name" value="SUBTILASE_HIS"/>
    <property type="match status" value="1"/>
</dbReference>
<dbReference type="InterPro" id="IPR000209">
    <property type="entry name" value="Peptidase_S8/S53_dom"/>
</dbReference>
<evidence type="ECO:0000313" key="11">
    <source>
        <dbReference type="Proteomes" id="UP000591131"/>
    </source>
</evidence>
<dbReference type="InterPro" id="IPR050131">
    <property type="entry name" value="Peptidase_S8_subtilisin-like"/>
</dbReference>
<comment type="catalytic activity">
    <reaction evidence="5">
        <text>Hydrolysis of proteins with broad specificity for peptide bonds, and a preference for a large uncharged residue in P1. Hydrolyzes peptide amides.</text>
        <dbReference type="EC" id="3.4.21.62"/>
    </reaction>
</comment>
<evidence type="ECO:0000256" key="7">
    <source>
        <dbReference type="PROSITE-ProRule" id="PRU01240"/>
    </source>
</evidence>
<name>A0A7J6MSG1_PERCH</name>
<dbReference type="EC" id="3.4.21.62" evidence="6"/>
<sequence>MSSTLILLSAIGYLHAAFPNDEYYPSKQKRYFEAIRVPDAWKYVEGMPRKYKTIAIIDSGMQSSHLDLRANAVRGYNVIDKNNDTHDRLGHGTAVAGVAGAVINNRVGVAGITDYVKLMPIYDGPEELDEDIAASIDHAVYAKADVILLAAGREAVPFTDDVIAAIERASKADIPLVCPSGNDGWDITKPGKELYPCMYAKTMPGVICVAATSEDSMNLHPLSSYAFFVDVAAPGDVYTTMIYDEYGSASGTSGAAAIVAGVVALMKSVSPKHLTVQEIKSIIKQTSTPGVVKNKLPMLFGRLNALSAVRRVIR</sequence>
<feature type="active site" description="Charge relay system" evidence="7">
    <location>
        <position position="91"/>
    </location>
</feature>
<dbReference type="Gene3D" id="3.40.50.200">
    <property type="entry name" value="Peptidase S8/S53 domain"/>
    <property type="match status" value="1"/>
</dbReference>
<dbReference type="EMBL" id="JAAPAO010000062">
    <property type="protein sequence ID" value="KAF4674464.1"/>
    <property type="molecule type" value="Genomic_DNA"/>
</dbReference>
<dbReference type="PANTHER" id="PTHR43806:SF11">
    <property type="entry name" value="CEREVISIN-RELATED"/>
    <property type="match status" value="1"/>
</dbReference>
<gene>
    <name evidence="10" type="ORF">FOL47_009147</name>
</gene>
<dbReference type="GO" id="GO:0006508">
    <property type="term" value="P:proteolysis"/>
    <property type="evidence" value="ECO:0007669"/>
    <property type="project" value="UniProtKB-KW"/>
</dbReference>
<dbReference type="InterPro" id="IPR036852">
    <property type="entry name" value="Peptidase_S8/S53_dom_sf"/>
</dbReference>
<dbReference type="Pfam" id="PF00082">
    <property type="entry name" value="Peptidase_S8"/>
    <property type="match status" value="1"/>
</dbReference>
<keyword evidence="4 7" id="KW-0720">Serine protease</keyword>
<dbReference type="PROSITE" id="PS51892">
    <property type="entry name" value="SUBTILASE"/>
    <property type="match status" value="1"/>
</dbReference>
<reference evidence="10 11" key="1">
    <citation type="submission" date="2020-04" db="EMBL/GenBank/DDBJ databases">
        <title>Perkinsus chesapeaki whole genome sequence.</title>
        <authorList>
            <person name="Bogema D.R."/>
        </authorList>
    </citation>
    <scope>NUCLEOTIDE SEQUENCE [LARGE SCALE GENOMIC DNA]</scope>
    <source>
        <strain evidence="10">ATCC PRA-425</strain>
    </source>
</reference>
<evidence type="ECO:0000256" key="2">
    <source>
        <dbReference type="ARBA" id="ARBA00022670"/>
    </source>
</evidence>
<dbReference type="PROSITE" id="PS00136">
    <property type="entry name" value="SUBTILASE_ASP"/>
    <property type="match status" value="1"/>
</dbReference>
<feature type="domain" description="Peptidase S8/S53" evidence="9">
    <location>
        <begin position="53"/>
        <end position="295"/>
    </location>
</feature>
<proteinExistence type="inferred from homology"/>
<feature type="chain" id="PRO_5029464537" description="subtilisin" evidence="8">
    <location>
        <begin position="17"/>
        <end position="314"/>
    </location>
</feature>
<accession>A0A7J6MSG1</accession>
<evidence type="ECO:0000256" key="8">
    <source>
        <dbReference type="SAM" id="SignalP"/>
    </source>
</evidence>
<evidence type="ECO:0000256" key="5">
    <source>
        <dbReference type="ARBA" id="ARBA00023529"/>
    </source>
</evidence>
<evidence type="ECO:0000259" key="9">
    <source>
        <dbReference type="Pfam" id="PF00082"/>
    </source>
</evidence>
<dbReference type="PRINTS" id="PR00723">
    <property type="entry name" value="SUBTILISIN"/>
</dbReference>
<organism evidence="10 11">
    <name type="scientific">Perkinsus chesapeaki</name>
    <name type="common">Clam parasite</name>
    <name type="synonym">Perkinsus andrewsi</name>
    <dbReference type="NCBI Taxonomy" id="330153"/>
    <lineage>
        <taxon>Eukaryota</taxon>
        <taxon>Sar</taxon>
        <taxon>Alveolata</taxon>
        <taxon>Perkinsozoa</taxon>
        <taxon>Perkinsea</taxon>
        <taxon>Perkinsida</taxon>
        <taxon>Perkinsidae</taxon>
        <taxon>Perkinsus</taxon>
    </lineage>
</organism>
<feature type="active site" description="Charge relay system" evidence="7">
    <location>
        <position position="58"/>
    </location>
</feature>
<dbReference type="InterPro" id="IPR022398">
    <property type="entry name" value="Peptidase_S8_His-AS"/>
</dbReference>
<keyword evidence="11" id="KW-1185">Reference proteome</keyword>
<evidence type="ECO:0000256" key="1">
    <source>
        <dbReference type="ARBA" id="ARBA00011073"/>
    </source>
</evidence>
<evidence type="ECO:0000313" key="10">
    <source>
        <dbReference type="EMBL" id="KAF4674464.1"/>
    </source>
</evidence>
<comment type="caution">
    <text evidence="10">The sequence shown here is derived from an EMBL/GenBank/DDBJ whole genome shotgun (WGS) entry which is preliminary data.</text>
</comment>
<dbReference type="AlphaFoldDB" id="A0A7J6MSG1"/>
<dbReference type="Proteomes" id="UP000591131">
    <property type="component" value="Unassembled WGS sequence"/>
</dbReference>
<protein>
    <recommendedName>
        <fullName evidence="6">subtilisin</fullName>
        <ecNumber evidence="6">3.4.21.62</ecNumber>
    </recommendedName>
</protein>
<dbReference type="SUPFAM" id="SSF52743">
    <property type="entry name" value="Subtilisin-like"/>
    <property type="match status" value="1"/>
</dbReference>
<dbReference type="InterPro" id="IPR015500">
    <property type="entry name" value="Peptidase_S8_subtilisin-rel"/>
</dbReference>
<feature type="signal peptide" evidence="8">
    <location>
        <begin position="1"/>
        <end position="16"/>
    </location>
</feature>
<keyword evidence="8" id="KW-0732">Signal</keyword>
<evidence type="ECO:0000256" key="3">
    <source>
        <dbReference type="ARBA" id="ARBA00022801"/>
    </source>
</evidence>
<keyword evidence="2 7" id="KW-0645">Protease</keyword>